<sequence length="745" mass="83145">MPPPSDHASLHLEVQLEPFFVFKIRHDEPIPSWVLRELVGNTGGFYSVTRTKEEISIVGESHLGIPEEVKLLSTWTCIKIMGPMEHDVLDLTGVMADFTAPLKSAKVPIFAVSTWNTDYSFFHFRLNAALEAFMMDTPISSTPGAQRQKRVLPSRSRRGGPGVGNCDADVMILDTQRRKFENEPLIPAETPFLLTTNPAVASTSSSAFEINIHANDRYFERPDVLKAYREQLIIQTPEFMSLGDTPAGRLRARSQTGQINENGPIETSDDVYEKRHRKYETFEKRQRLREKEKLKHEQYKLKERIDQLRTMDASAFLTLDDDLFPAPLDHTEAETDQDEETSFHLGPNNIEGERRRKEMLSVAHSLEERYRTLLPPDRMKRMMGGLASTDTSVEPEAPVYAGRYRRLPESEQQDPIVETIRQETERLKLKIKVPIQSPIPAVSTSAAKSAPLKKRRQSVPPARQSPVRKSKAVQEEPHIRAASPISVMDAPPTSPQAALPITSYVPSPHEEAPSSPPALPLCDRQLAVDLHALDNQHTADDQPPVSRPTTPMSNPGIAVLEPGSPEAEMVHEEAQVSVSTNHPESISAPRPRKRVKRSPLPPSTPTQRATRENSLPPIESISAPYRAPSHASTVQSTKLVSHAGGSRRNPPCLLMMQAIRSSEVGGRKGKRQTLPFGGKVPPELDSKHIVDFELPEWMDPPRGTGGPDYPDFYAEKIPGARTILSPVDWYKQGHHHSMTDMPPSA</sequence>
<evidence type="ECO:0000313" key="4">
    <source>
        <dbReference type="Proteomes" id="UP000775547"/>
    </source>
</evidence>
<keyword evidence="4" id="KW-1185">Reference proteome</keyword>
<feature type="domain" description="PEHE" evidence="2">
    <location>
        <begin position="234"/>
        <end position="372"/>
    </location>
</feature>
<dbReference type="EMBL" id="JABCKV010000007">
    <property type="protein sequence ID" value="KAG5647740.1"/>
    <property type="molecule type" value="Genomic_DNA"/>
</dbReference>
<proteinExistence type="predicted"/>
<dbReference type="InterPro" id="IPR049447">
    <property type="entry name" value="A9CJY8-like_N"/>
</dbReference>
<feature type="region of interest" description="Disordered" evidence="1">
    <location>
        <begin position="440"/>
        <end position="520"/>
    </location>
</feature>
<reference evidence="3" key="1">
    <citation type="submission" date="2020-07" db="EMBL/GenBank/DDBJ databases">
        <authorList>
            <person name="Nieuwenhuis M."/>
            <person name="Van De Peppel L.J.J."/>
        </authorList>
    </citation>
    <scope>NUCLEOTIDE SEQUENCE</scope>
    <source>
        <strain evidence="3">AP01</strain>
        <tissue evidence="3">Mycelium</tissue>
    </source>
</reference>
<dbReference type="SMART" id="SM01300">
    <property type="entry name" value="PEHE"/>
    <property type="match status" value="1"/>
</dbReference>
<dbReference type="GO" id="GO:0006520">
    <property type="term" value="P:amino acid metabolic process"/>
    <property type="evidence" value="ECO:0007669"/>
    <property type="project" value="UniProtKB-ARBA"/>
</dbReference>
<protein>
    <recommendedName>
        <fullName evidence="2">PEHE domain-containing protein</fullName>
    </recommendedName>
</protein>
<accession>A0A9P7GI65</accession>
<feature type="region of interest" description="Disordered" evidence="1">
    <location>
        <begin position="537"/>
        <end position="648"/>
    </location>
</feature>
<comment type="caution">
    <text evidence="3">The sequence shown here is derived from an EMBL/GenBank/DDBJ whole genome shotgun (WGS) entry which is preliminary data.</text>
</comment>
<dbReference type="InterPro" id="IPR045865">
    <property type="entry name" value="ACT-like_dom_sf"/>
</dbReference>
<reference evidence="3" key="2">
    <citation type="submission" date="2021-10" db="EMBL/GenBank/DDBJ databases">
        <title>Phylogenomics reveals ancestral predisposition of the termite-cultivated fungus Termitomyces towards a domesticated lifestyle.</title>
        <authorList>
            <person name="Auxier B."/>
            <person name="Grum-Grzhimaylo A."/>
            <person name="Cardenas M.E."/>
            <person name="Lodge J.D."/>
            <person name="Laessoe T."/>
            <person name="Pedersen O."/>
            <person name="Smith M.E."/>
            <person name="Kuyper T.W."/>
            <person name="Franco-Molano E.A."/>
            <person name="Baroni T.J."/>
            <person name="Aanen D.K."/>
        </authorList>
    </citation>
    <scope>NUCLEOTIDE SEQUENCE</scope>
    <source>
        <strain evidence="3">AP01</strain>
        <tissue evidence="3">Mycelium</tissue>
    </source>
</reference>
<dbReference type="AlphaFoldDB" id="A0A9P7GI65"/>
<organism evidence="3 4">
    <name type="scientific">Asterophora parasitica</name>
    <dbReference type="NCBI Taxonomy" id="117018"/>
    <lineage>
        <taxon>Eukaryota</taxon>
        <taxon>Fungi</taxon>
        <taxon>Dikarya</taxon>
        <taxon>Basidiomycota</taxon>
        <taxon>Agaricomycotina</taxon>
        <taxon>Agaricomycetes</taxon>
        <taxon>Agaricomycetidae</taxon>
        <taxon>Agaricales</taxon>
        <taxon>Tricholomatineae</taxon>
        <taxon>Lyophyllaceae</taxon>
        <taxon>Asterophora</taxon>
    </lineage>
</organism>
<evidence type="ECO:0000313" key="3">
    <source>
        <dbReference type="EMBL" id="KAG5647740.1"/>
    </source>
</evidence>
<dbReference type="GO" id="GO:0000123">
    <property type="term" value="C:histone acetyltransferase complex"/>
    <property type="evidence" value="ECO:0007669"/>
    <property type="project" value="UniProtKB-ARBA"/>
</dbReference>
<dbReference type="OrthoDB" id="2555515at2759"/>
<feature type="region of interest" description="Disordered" evidence="1">
    <location>
        <begin position="663"/>
        <end position="682"/>
    </location>
</feature>
<dbReference type="SUPFAM" id="SSF55021">
    <property type="entry name" value="ACT-like"/>
    <property type="match status" value="1"/>
</dbReference>
<dbReference type="InterPro" id="IPR029332">
    <property type="entry name" value="PEHE_dom"/>
</dbReference>
<dbReference type="Pfam" id="PF13840">
    <property type="entry name" value="ACT_7"/>
    <property type="match status" value="1"/>
</dbReference>
<feature type="compositionally biased region" description="Polar residues" evidence="1">
    <location>
        <begin position="630"/>
        <end position="639"/>
    </location>
</feature>
<dbReference type="GO" id="GO:0046394">
    <property type="term" value="P:carboxylic acid biosynthetic process"/>
    <property type="evidence" value="ECO:0007669"/>
    <property type="project" value="UniProtKB-ARBA"/>
</dbReference>
<dbReference type="Pfam" id="PF21631">
    <property type="entry name" value="A9CJY8-like_N"/>
    <property type="match status" value="1"/>
</dbReference>
<evidence type="ECO:0000259" key="2">
    <source>
        <dbReference type="SMART" id="SM01300"/>
    </source>
</evidence>
<dbReference type="Gene3D" id="3.30.2130.10">
    <property type="entry name" value="VC0802-like"/>
    <property type="match status" value="1"/>
</dbReference>
<evidence type="ECO:0000256" key="1">
    <source>
        <dbReference type="SAM" id="MobiDB-lite"/>
    </source>
</evidence>
<name>A0A9P7GI65_9AGAR</name>
<dbReference type="Proteomes" id="UP000775547">
    <property type="component" value="Unassembled WGS sequence"/>
</dbReference>
<gene>
    <name evidence="3" type="ORF">DXG03_008463</name>
</gene>
<dbReference type="InterPro" id="IPR027795">
    <property type="entry name" value="CASTOR_ACT_dom"/>
</dbReference>